<feature type="compositionally biased region" description="Polar residues" evidence="1">
    <location>
        <begin position="299"/>
        <end position="311"/>
    </location>
</feature>
<feature type="compositionally biased region" description="Low complexity" evidence="1">
    <location>
        <begin position="288"/>
        <end position="298"/>
    </location>
</feature>
<name>A0A835GK99_SPOEX</name>
<accession>A0A835GK99</accession>
<feature type="region of interest" description="Disordered" evidence="1">
    <location>
        <begin position="356"/>
        <end position="382"/>
    </location>
</feature>
<feature type="region of interest" description="Disordered" evidence="1">
    <location>
        <begin position="457"/>
        <end position="479"/>
    </location>
</feature>
<feature type="compositionally biased region" description="Polar residues" evidence="1">
    <location>
        <begin position="253"/>
        <end position="270"/>
    </location>
</feature>
<keyword evidence="3" id="KW-1185">Reference proteome</keyword>
<gene>
    <name evidence="2" type="ORF">HW555_005296</name>
</gene>
<evidence type="ECO:0000313" key="3">
    <source>
        <dbReference type="Proteomes" id="UP000648187"/>
    </source>
</evidence>
<comment type="caution">
    <text evidence="2">The sequence shown here is derived from an EMBL/GenBank/DDBJ whole genome shotgun (WGS) entry which is preliminary data.</text>
</comment>
<dbReference type="EMBL" id="JACKWZ010000068">
    <property type="protein sequence ID" value="KAF9417589.1"/>
    <property type="molecule type" value="Genomic_DNA"/>
</dbReference>
<feature type="compositionally biased region" description="Gly residues" evidence="1">
    <location>
        <begin position="470"/>
        <end position="479"/>
    </location>
</feature>
<proteinExistence type="predicted"/>
<organism evidence="2 3">
    <name type="scientific">Spodoptera exigua</name>
    <name type="common">Beet armyworm</name>
    <name type="synonym">Noctua fulgens</name>
    <dbReference type="NCBI Taxonomy" id="7107"/>
    <lineage>
        <taxon>Eukaryota</taxon>
        <taxon>Metazoa</taxon>
        <taxon>Ecdysozoa</taxon>
        <taxon>Arthropoda</taxon>
        <taxon>Hexapoda</taxon>
        <taxon>Insecta</taxon>
        <taxon>Pterygota</taxon>
        <taxon>Neoptera</taxon>
        <taxon>Endopterygota</taxon>
        <taxon>Lepidoptera</taxon>
        <taxon>Glossata</taxon>
        <taxon>Ditrysia</taxon>
        <taxon>Noctuoidea</taxon>
        <taxon>Noctuidae</taxon>
        <taxon>Amphipyrinae</taxon>
        <taxon>Spodoptera</taxon>
    </lineage>
</organism>
<protein>
    <submittedName>
        <fullName evidence="2">Uncharacterized protein</fullName>
    </submittedName>
</protein>
<feature type="region of interest" description="Disordered" evidence="1">
    <location>
        <begin position="288"/>
        <end position="331"/>
    </location>
</feature>
<evidence type="ECO:0000256" key="1">
    <source>
        <dbReference type="SAM" id="MobiDB-lite"/>
    </source>
</evidence>
<dbReference type="Proteomes" id="UP000648187">
    <property type="component" value="Unassembled WGS sequence"/>
</dbReference>
<sequence>MTIIVRLLSSAPSQESWFSAFLLTVARHLFLPEPLQSMNGEPVLVPHEFMQLRVLLRNYIHNLTTRANSQGSDTSVLAVTDFFVSEFRDFINGMSNITPLRDEFDAYGSIRSLFRARLPALISAVMSDSTGEMYPARFYAVFSRLYTDFCTLISHLCVEGLDGLRQLYKTFLDLRIRYFDESIQEMVLVLANENLNAIINTLGSHCAHIQQHLHRRPGVPSEPSPPPLEDEQPTPMEVSPSSQPAPEEPAIINESSQSSAAPSVQEETPLSTSSGSVQVVASTVSATPTSAASHTVTSNTAPQSPITSPSRVMTPKERSEPASPARNASDQNLRFVPPLMILQHWGEEWVPVFTRDQQNQRPEPQEPYSDAYISGMPSRKRRCLRQTRPPTTLNGFMEESLREAANDRPATMQAQAQDNAPMRIAFREYMRNYVRERAANSTDYDATRFTSAARFINMNRTSTVTPPQENGGGQPQEEE</sequence>
<feature type="compositionally biased region" description="Low complexity" evidence="1">
    <location>
        <begin position="233"/>
        <end position="250"/>
    </location>
</feature>
<feature type="region of interest" description="Disordered" evidence="1">
    <location>
        <begin position="210"/>
        <end position="276"/>
    </location>
</feature>
<reference evidence="2" key="1">
    <citation type="submission" date="2020-08" db="EMBL/GenBank/DDBJ databases">
        <title>Spodoptera exigua strain:BAW_Kor-Di-RS1 Genome sequencing and assembly.</title>
        <authorList>
            <person name="Kim J."/>
            <person name="Nam H.Y."/>
            <person name="Kwon M."/>
            <person name="Choi J.H."/>
            <person name="Cho S.R."/>
            <person name="Kim G.-H."/>
        </authorList>
    </citation>
    <scope>NUCLEOTIDE SEQUENCE</scope>
    <source>
        <strain evidence="2">BAW_Kor-Di-RS1</strain>
        <tissue evidence="2">Whole-body</tissue>
    </source>
</reference>
<evidence type="ECO:0000313" key="2">
    <source>
        <dbReference type="EMBL" id="KAF9417589.1"/>
    </source>
</evidence>
<dbReference type="AlphaFoldDB" id="A0A835GK99"/>